<organism evidence="1 2">
    <name type="scientific">candidate division KSB3 bacterium</name>
    <dbReference type="NCBI Taxonomy" id="2044937"/>
    <lineage>
        <taxon>Bacteria</taxon>
        <taxon>candidate division KSB3</taxon>
    </lineage>
</organism>
<reference evidence="1 2" key="1">
    <citation type="submission" date="2017-10" db="EMBL/GenBank/DDBJ databases">
        <title>Novel microbial diversity and functional potential in the marine mammal oral microbiome.</title>
        <authorList>
            <person name="Dudek N.K."/>
            <person name="Sun C.L."/>
            <person name="Burstein D."/>
            <person name="Kantor R.S."/>
            <person name="Aliaga Goltsman D.S."/>
            <person name="Bik E.M."/>
            <person name="Thomas B.C."/>
            <person name="Banfield J.F."/>
            <person name="Relman D.A."/>
        </authorList>
    </citation>
    <scope>NUCLEOTIDE SEQUENCE [LARGE SCALE GENOMIC DNA]</scope>
    <source>
        <strain evidence="1">DOLJORAL78_47_16</strain>
    </source>
</reference>
<proteinExistence type="predicted"/>
<protein>
    <submittedName>
        <fullName evidence="1">Uncharacterized protein</fullName>
    </submittedName>
</protein>
<name>A0A2G6KDE1_9BACT</name>
<dbReference type="EMBL" id="PDSK01000107">
    <property type="protein sequence ID" value="PIE32819.1"/>
    <property type="molecule type" value="Genomic_DNA"/>
</dbReference>
<evidence type="ECO:0000313" key="1">
    <source>
        <dbReference type="EMBL" id="PIE32819.1"/>
    </source>
</evidence>
<dbReference type="Proteomes" id="UP000230821">
    <property type="component" value="Unassembled WGS sequence"/>
</dbReference>
<dbReference type="AlphaFoldDB" id="A0A2G6KDE1"/>
<accession>A0A2G6KDE1</accession>
<gene>
    <name evidence="1" type="ORF">CSA56_14070</name>
</gene>
<comment type="caution">
    <text evidence="1">The sequence shown here is derived from an EMBL/GenBank/DDBJ whole genome shotgun (WGS) entry which is preliminary data.</text>
</comment>
<sequence>MKNSGAFDEITCKVLRDRVLNDSTVFAMWRVLVDEVVCSGSPCQHTAKKAFTGYALTIFDKA</sequence>
<evidence type="ECO:0000313" key="2">
    <source>
        <dbReference type="Proteomes" id="UP000230821"/>
    </source>
</evidence>